<sequence>MAYDEFGLFEENAREAGLPWTGPPSVRRESVEVGPGQRVSSLVWGEGPPRLVLVHGGAQNAHTWDTVALALDRPLVAVDLPGHGHSDWREDRDYWPVRNAEAIAAVIERLAPQAEAVVGMSLGGLTAIRLAAQHPELVRKLVVVDVSPGVNRDKAAPIAAFVDGPETFPSLDELLERTVKFNPTRSVSSLRRGILHNARQLPDGTWQWRYDRLRPPGDPYGFGALWEDLAKIEAPAMLVLGSLSGVVSPDDVTEFSRLLPRARIETVEGAGHSVQGDKPLDLARLIDDFT</sequence>
<dbReference type="PANTHER" id="PTHR43194:SF2">
    <property type="entry name" value="PEROXISOMAL MEMBRANE PROTEIN LPX1"/>
    <property type="match status" value="1"/>
</dbReference>
<dbReference type="Proteomes" id="UP001596074">
    <property type="component" value="Unassembled WGS sequence"/>
</dbReference>
<dbReference type="SUPFAM" id="SSF53474">
    <property type="entry name" value="alpha/beta-Hydrolases"/>
    <property type="match status" value="1"/>
</dbReference>
<dbReference type="PANTHER" id="PTHR43194">
    <property type="entry name" value="HYDROLASE ALPHA/BETA FOLD FAMILY"/>
    <property type="match status" value="1"/>
</dbReference>
<dbReference type="EMBL" id="JBHSON010000023">
    <property type="protein sequence ID" value="MFC5747652.1"/>
    <property type="molecule type" value="Genomic_DNA"/>
</dbReference>
<proteinExistence type="predicted"/>
<protein>
    <submittedName>
        <fullName evidence="2">Alpha/beta fold hydrolase</fullName>
    </submittedName>
</protein>
<evidence type="ECO:0000313" key="3">
    <source>
        <dbReference type="Proteomes" id="UP001596074"/>
    </source>
</evidence>
<comment type="caution">
    <text evidence="2">The sequence shown here is derived from an EMBL/GenBank/DDBJ whole genome shotgun (WGS) entry which is preliminary data.</text>
</comment>
<reference evidence="3" key="1">
    <citation type="journal article" date="2019" name="Int. J. Syst. Evol. Microbiol.">
        <title>The Global Catalogue of Microorganisms (GCM) 10K type strain sequencing project: providing services to taxonomists for standard genome sequencing and annotation.</title>
        <authorList>
            <consortium name="The Broad Institute Genomics Platform"/>
            <consortium name="The Broad Institute Genome Sequencing Center for Infectious Disease"/>
            <person name="Wu L."/>
            <person name="Ma J."/>
        </authorList>
    </citation>
    <scope>NUCLEOTIDE SEQUENCE [LARGE SCALE GENOMIC DNA]</scope>
    <source>
        <strain evidence="3">KCTC 42087</strain>
    </source>
</reference>
<feature type="domain" description="AB hydrolase-1" evidence="1">
    <location>
        <begin position="51"/>
        <end position="284"/>
    </location>
</feature>
<dbReference type="GO" id="GO:0016787">
    <property type="term" value="F:hydrolase activity"/>
    <property type="evidence" value="ECO:0007669"/>
    <property type="project" value="UniProtKB-KW"/>
</dbReference>
<dbReference type="PRINTS" id="PR00412">
    <property type="entry name" value="EPOXHYDRLASE"/>
</dbReference>
<evidence type="ECO:0000259" key="1">
    <source>
        <dbReference type="Pfam" id="PF12697"/>
    </source>
</evidence>
<dbReference type="Pfam" id="PF12697">
    <property type="entry name" value="Abhydrolase_6"/>
    <property type="match status" value="1"/>
</dbReference>
<name>A0ABW0ZY90_9ACTN</name>
<dbReference type="InterPro" id="IPR050228">
    <property type="entry name" value="Carboxylesterase_BioH"/>
</dbReference>
<keyword evidence="3" id="KW-1185">Reference proteome</keyword>
<dbReference type="RefSeq" id="WP_378283266.1">
    <property type="nucleotide sequence ID" value="NZ_JBHSON010000023.1"/>
</dbReference>
<accession>A0ABW0ZY90</accession>
<dbReference type="InterPro" id="IPR000073">
    <property type="entry name" value="AB_hydrolase_1"/>
</dbReference>
<dbReference type="InterPro" id="IPR029058">
    <property type="entry name" value="AB_hydrolase_fold"/>
</dbReference>
<organism evidence="2 3">
    <name type="scientific">Actinomadura rugatobispora</name>
    <dbReference type="NCBI Taxonomy" id="1994"/>
    <lineage>
        <taxon>Bacteria</taxon>
        <taxon>Bacillati</taxon>
        <taxon>Actinomycetota</taxon>
        <taxon>Actinomycetes</taxon>
        <taxon>Streptosporangiales</taxon>
        <taxon>Thermomonosporaceae</taxon>
        <taxon>Actinomadura</taxon>
    </lineage>
</organism>
<keyword evidence="2" id="KW-0378">Hydrolase</keyword>
<evidence type="ECO:0000313" key="2">
    <source>
        <dbReference type="EMBL" id="MFC5747652.1"/>
    </source>
</evidence>
<dbReference type="PRINTS" id="PR00111">
    <property type="entry name" value="ABHYDROLASE"/>
</dbReference>
<dbReference type="InterPro" id="IPR000639">
    <property type="entry name" value="Epox_hydrolase-like"/>
</dbReference>
<dbReference type="Gene3D" id="3.40.50.1820">
    <property type="entry name" value="alpha/beta hydrolase"/>
    <property type="match status" value="1"/>
</dbReference>
<gene>
    <name evidence="2" type="ORF">ACFPZN_18655</name>
</gene>